<dbReference type="HOGENOM" id="CLU_679225_0_0_6"/>
<dbReference type="eggNOG" id="COG1388">
    <property type="taxonomic scope" value="Bacteria"/>
</dbReference>
<reference evidence="3 4" key="1">
    <citation type="submission" date="2012-04" db="EMBL/GenBank/DDBJ databases">
        <title>Complete genome of Rhodanobacter sp. 2APBS1.</title>
        <authorList>
            <consortium name="US DOE Joint Genome Institute"/>
            <person name="Huntemann M."/>
            <person name="Wei C.-L."/>
            <person name="Han J."/>
            <person name="Detter J.C."/>
            <person name="Han C."/>
            <person name="Tapia R."/>
            <person name="Munk A.C.C."/>
            <person name="Chen A."/>
            <person name="Krypides N."/>
            <person name="Mavromatis K."/>
            <person name="Markowitz V."/>
            <person name="Szeto E."/>
            <person name="Ivanova N."/>
            <person name="Mikhailova N."/>
            <person name="Ovchinnikova G."/>
            <person name="Pagani I."/>
            <person name="Pati A."/>
            <person name="Goodwin L."/>
            <person name="Peters L."/>
            <person name="Pitluck S."/>
            <person name="Woyke T."/>
            <person name="Prakash O."/>
            <person name="Elkins J."/>
            <person name="Brown S."/>
            <person name="Palumbo A."/>
            <person name="Hemme C."/>
            <person name="Zhou J."/>
            <person name="Watson D."/>
            <person name="Jardine P."/>
            <person name="Kostka J."/>
            <person name="Green S."/>
        </authorList>
    </citation>
    <scope>NUCLEOTIDE SEQUENCE [LARGE SCALE GENOMIC DNA]</scope>
    <source>
        <strain evidence="3 4">2APBS1</strain>
    </source>
</reference>
<dbReference type="EMBL" id="CP003470">
    <property type="protein sequence ID" value="AGG87584.1"/>
    <property type="molecule type" value="Genomic_DNA"/>
</dbReference>
<dbReference type="Gene3D" id="3.10.350.10">
    <property type="entry name" value="LysM domain"/>
    <property type="match status" value="1"/>
</dbReference>
<evidence type="ECO:0000313" key="4">
    <source>
        <dbReference type="Proteomes" id="UP000011859"/>
    </source>
</evidence>
<feature type="domain" description="LysM" evidence="2">
    <location>
        <begin position="416"/>
        <end position="459"/>
    </location>
</feature>
<dbReference type="CDD" id="cd00118">
    <property type="entry name" value="LysM"/>
    <property type="match status" value="1"/>
</dbReference>
<dbReference type="KEGG" id="rhd:R2APBS1_0413"/>
<protein>
    <submittedName>
        <fullName evidence="3">ABC-type phosphate transport system, periplasmic component</fullName>
    </submittedName>
</protein>
<dbReference type="InterPro" id="IPR018392">
    <property type="entry name" value="LysM"/>
</dbReference>
<dbReference type="SUPFAM" id="SSF53850">
    <property type="entry name" value="Periplasmic binding protein-like II"/>
    <property type="match status" value="1"/>
</dbReference>
<gene>
    <name evidence="3" type="ORF">R2APBS1_0413</name>
</gene>
<evidence type="ECO:0000313" key="3">
    <source>
        <dbReference type="EMBL" id="AGG87584.1"/>
    </source>
</evidence>
<dbReference type="PROSITE" id="PS51782">
    <property type="entry name" value="LYSM"/>
    <property type="match status" value="1"/>
</dbReference>
<dbReference type="SUPFAM" id="SSF54106">
    <property type="entry name" value="LysM domain"/>
    <property type="match status" value="1"/>
</dbReference>
<dbReference type="SMART" id="SM00257">
    <property type="entry name" value="LysM"/>
    <property type="match status" value="1"/>
</dbReference>
<dbReference type="Gene3D" id="3.40.190.10">
    <property type="entry name" value="Periplasmic binding protein-like II"/>
    <property type="match status" value="2"/>
</dbReference>
<dbReference type="Proteomes" id="UP000011859">
    <property type="component" value="Chromosome"/>
</dbReference>
<accession>M4NAP7</accession>
<dbReference type="InterPro" id="IPR024370">
    <property type="entry name" value="PBP_domain"/>
</dbReference>
<dbReference type="AlphaFoldDB" id="M4NAP7"/>
<dbReference type="InterPro" id="IPR036779">
    <property type="entry name" value="LysM_dom_sf"/>
</dbReference>
<proteinExistence type="predicted"/>
<sequence length="462" mass="48863" precursor="true">MRLPIHTQIMPGLPTTMSVRLARLLSVALIGACLATPTLAKSKPKAHHASAPAKSSLVWRGDVATANGVVNEVAKAWEKSGHGRIELQPFNTASGIDAVASGTADLAGSARGSDNSAQNANLTFTPVAWDALVIVTQSSNPVRNLSLKQVHDIYYGRIHNWSEVGGNNAPIDVYAVASPGDGVEYSLRSLLFGRGNQPVAAPRLYVNTRKLEEGIALNPNGLGVSTLASISGNPKLKAIPINGRPATAANIADGSYPLFTPLYLVTNPRSPKAAQAQAFVDFMQTAPAEAALRKHAVLPYQDGAALVALDTSRRSRILAEVGARPVRGTPVSAPGATYAARAAIAPTSPDTVAARQAVERRRADEKDNARLSRIQGSVSDVTVSSVTHANGSATTREQAAGKNFGEVDANASQTMTTYKVAKGDTLSTIAKRHSVEVAQLREWNHLKNDQIKLGQVLRIRNR</sequence>
<keyword evidence="1" id="KW-0732">Signal</keyword>
<name>M4NAP7_9GAMM</name>
<dbReference type="Pfam" id="PF01476">
    <property type="entry name" value="LysM"/>
    <property type="match status" value="1"/>
</dbReference>
<dbReference type="InterPro" id="IPR050811">
    <property type="entry name" value="Phosphate_ABC_transporter"/>
</dbReference>
<dbReference type="eggNOG" id="COG0226">
    <property type="taxonomic scope" value="Bacteria"/>
</dbReference>
<dbReference type="PANTHER" id="PTHR30570">
    <property type="entry name" value="PERIPLASMIC PHOSPHATE BINDING COMPONENT OF PHOSPHATE ABC TRANSPORTER"/>
    <property type="match status" value="1"/>
</dbReference>
<dbReference type="Pfam" id="PF12849">
    <property type="entry name" value="PBP_like_2"/>
    <property type="match status" value="1"/>
</dbReference>
<dbReference type="STRING" id="666685.R2APBS1_0413"/>
<evidence type="ECO:0000256" key="1">
    <source>
        <dbReference type="ARBA" id="ARBA00022729"/>
    </source>
</evidence>
<organism evidence="3 4">
    <name type="scientific">Rhodanobacter denitrificans</name>
    <dbReference type="NCBI Taxonomy" id="666685"/>
    <lineage>
        <taxon>Bacteria</taxon>
        <taxon>Pseudomonadati</taxon>
        <taxon>Pseudomonadota</taxon>
        <taxon>Gammaproteobacteria</taxon>
        <taxon>Lysobacterales</taxon>
        <taxon>Rhodanobacteraceae</taxon>
        <taxon>Rhodanobacter</taxon>
    </lineage>
</organism>
<dbReference type="PANTHER" id="PTHR30570:SF1">
    <property type="entry name" value="PHOSPHATE-BINDING PROTEIN PSTS"/>
    <property type="match status" value="1"/>
</dbReference>
<evidence type="ECO:0000259" key="2">
    <source>
        <dbReference type="PROSITE" id="PS51782"/>
    </source>
</evidence>
<keyword evidence="4" id="KW-1185">Reference proteome</keyword>